<dbReference type="InterPro" id="IPR005467">
    <property type="entry name" value="His_kinase_dom"/>
</dbReference>
<evidence type="ECO:0000256" key="1">
    <source>
        <dbReference type="ARBA" id="ARBA00000085"/>
    </source>
</evidence>
<dbReference type="EMBL" id="PYGD01000005">
    <property type="protein sequence ID" value="PSK91427.1"/>
    <property type="molecule type" value="Genomic_DNA"/>
</dbReference>
<dbReference type="SMART" id="SM00387">
    <property type="entry name" value="HATPase_c"/>
    <property type="match status" value="1"/>
</dbReference>
<keyword evidence="9" id="KW-0472">Membrane</keyword>
<evidence type="ECO:0000256" key="4">
    <source>
        <dbReference type="ARBA" id="ARBA00022679"/>
    </source>
</evidence>
<comment type="catalytic activity">
    <reaction evidence="1">
        <text>ATP + protein L-histidine = ADP + protein N-phospho-L-histidine.</text>
        <dbReference type="EC" id="2.7.13.3"/>
    </reaction>
</comment>
<dbReference type="InterPro" id="IPR036890">
    <property type="entry name" value="HATPase_C_sf"/>
</dbReference>
<dbReference type="EC" id="2.7.13.3" evidence="2"/>
<keyword evidence="7" id="KW-0067">ATP-binding</keyword>
<keyword evidence="4" id="KW-0808">Transferase</keyword>
<evidence type="ECO:0000313" key="12">
    <source>
        <dbReference type="Proteomes" id="UP000240572"/>
    </source>
</evidence>
<evidence type="ECO:0000256" key="8">
    <source>
        <dbReference type="ARBA" id="ARBA00023012"/>
    </source>
</evidence>
<dbReference type="GO" id="GO:0046983">
    <property type="term" value="F:protein dimerization activity"/>
    <property type="evidence" value="ECO:0007669"/>
    <property type="project" value="InterPro"/>
</dbReference>
<dbReference type="InterPro" id="IPR003594">
    <property type="entry name" value="HATPase_dom"/>
</dbReference>
<dbReference type="GO" id="GO:0005524">
    <property type="term" value="F:ATP binding"/>
    <property type="evidence" value="ECO:0007669"/>
    <property type="project" value="UniProtKB-KW"/>
</dbReference>
<dbReference type="RefSeq" id="WP_106523331.1">
    <property type="nucleotide sequence ID" value="NZ_PYGD01000005.1"/>
</dbReference>
<dbReference type="Gene3D" id="3.30.565.10">
    <property type="entry name" value="Histidine kinase-like ATPase, C-terminal domain"/>
    <property type="match status" value="1"/>
</dbReference>
<feature type="transmembrane region" description="Helical" evidence="9">
    <location>
        <begin position="6"/>
        <end position="26"/>
    </location>
</feature>
<keyword evidence="8" id="KW-0902">Two-component regulatory system</keyword>
<keyword evidence="9" id="KW-0812">Transmembrane</keyword>
<evidence type="ECO:0000256" key="5">
    <source>
        <dbReference type="ARBA" id="ARBA00022741"/>
    </source>
</evidence>
<comment type="caution">
    <text evidence="11">The sequence shown here is derived from an EMBL/GenBank/DDBJ whole genome shotgun (WGS) entry which is preliminary data.</text>
</comment>
<keyword evidence="3" id="KW-0597">Phosphoprotein</keyword>
<dbReference type="PANTHER" id="PTHR24421">
    <property type="entry name" value="NITRATE/NITRITE SENSOR PROTEIN NARX-RELATED"/>
    <property type="match status" value="1"/>
</dbReference>
<name>A0A2P8D2I6_9BACT</name>
<keyword evidence="12" id="KW-1185">Reference proteome</keyword>
<evidence type="ECO:0000256" key="6">
    <source>
        <dbReference type="ARBA" id="ARBA00022777"/>
    </source>
</evidence>
<reference evidence="11 12" key="1">
    <citation type="submission" date="2018-03" db="EMBL/GenBank/DDBJ databases">
        <title>Genomic Encyclopedia of Type Strains, Phase III (KMG-III): the genomes of soil and plant-associated and newly described type strains.</title>
        <authorList>
            <person name="Whitman W."/>
        </authorList>
    </citation>
    <scope>NUCLEOTIDE SEQUENCE [LARGE SCALE GENOMIC DNA]</scope>
    <source>
        <strain evidence="11 12">CGMCC 1.12700</strain>
    </source>
</reference>
<dbReference type="SUPFAM" id="SSF55874">
    <property type="entry name" value="ATPase domain of HSP90 chaperone/DNA topoisomerase II/histidine kinase"/>
    <property type="match status" value="1"/>
</dbReference>
<dbReference type="PANTHER" id="PTHR24421:SF10">
    <property type="entry name" value="NITRATE_NITRITE SENSOR PROTEIN NARQ"/>
    <property type="match status" value="1"/>
</dbReference>
<evidence type="ECO:0000313" key="11">
    <source>
        <dbReference type="EMBL" id="PSK91427.1"/>
    </source>
</evidence>
<organism evidence="11 12">
    <name type="scientific">Taibaiella chishuiensis</name>
    <dbReference type="NCBI Taxonomy" id="1434707"/>
    <lineage>
        <taxon>Bacteria</taxon>
        <taxon>Pseudomonadati</taxon>
        <taxon>Bacteroidota</taxon>
        <taxon>Chitinophagia</taxon>
        <taxon>Chitinophagales</taxon>
        <taxon>Chitinophagaceae</taxon>
        <taxon>Taibaiella</taxon>
    </lineage>
</organism>
<feature type="domain" description="Histidine kinase" evidence="10">
    <location>
        <begin position="68"/>
        <end position="258"/>
    </location>
</feature>
<evidence type="ECO:0000256" key="9">
    <source>
        <dbReference type="SAM" id="Phobius"/>
    </source>
</evidence>
<protein>
    <recommendedName>
        <fullName evidence="2">histidine kinase</fullName>
        <ecNumber evidence="2">2.7.13.3</ecNumber>
    </recommendedName>
</protein>
<keyword evidence="9" id="KW-1133">Transmembrane helix</keyword>
<keyword evidence="6 11" id="KW-0418">Kinase</keyword>
<proteinExistence type="predicted"/>
<accession>A0A2P8D2I6</accession>
<dbReference type="GO" id="GO:0000155">
    <property type="term" value="F:phosphorelay sensor kinase activity"/>
    <property type="evidence" value="ECO:0007669"/>
    <property type="project" value="InterPro"/>
</dbReference>
<dbReference type="CDD" id="cd16917">
    <property type="entry name" value="HATPase_UhpB-NarQ-NarX-like"/>
    <property type="match status" value="1"/>
</dbReference>
<evidence type="ECO:0000256" key="3">
    <source>
        <dbReference type="ARBA" id="ARBA00022553"/>
    </source>
</evidence>
<dbReference type="Pfam" id="PF07730">
    <property type="entry name" value="HisKA_3"/>
    <property type="match status" value="1"/>
</dbReference>
<dbReference type="Proteomes" id="UP000240572">
    <property type="component" value="Unassembled WGS sequence"/>
</dbReference>
<evidence type="ECO:0000259" key="10">
    <source>
        <dbReference type="PROSITE" id="PS50109"/>
    </source>
</evidence>
<dbReference type="InterPro" id="IPR011712">
    <property type="entry name" value="Sig_transdc_His_kin_sub3_dim/P"/>
</dbReference>
<evidence type="ECO:0000256" key="7">
    <source>
        <dbReference type="ARBA" id="ARBA00022840"/>
    </source>
</evidence>
<dbReference type="GO" id="GO:0016020">
    <property type="term" value="C:membrane"/>
    <property type="evidence" value="ECO:0007669"/>
    <property type="project" value="InterPro"/>
</dbReference>
<keyword evidence="5" id="KW-0547">Nucleotide-binding</keyword>
<dbReference type="OrthoDB" id="5401121at2"/>
<evidence type="ECO:0000256" key="2">
    <source>
        <dbReference type="ARBA" id="ARBA00012438"/>
    </source>
</evidence>
<dbReference type="Pfam" id="PF02518">
    <property type="entry name" value="HATPase_c"/>
    <property type="match status" value="1"/>
</dbReference>
<dbReference type="AlphaFoldDB" id="A0A2P8D2I6"/>
<gene>
    <name evidence="11" type="ORF">B0I18_10510</name>
</gene>
<dbReference type="Gene3D" id="1.20.5.1930">
    <property type="match status" value="1"/>
</dbReference>
<sequence>MNIYLYVIVAMCGSFLLSVALLLFYLRYKKNLLHQQFRIQNAELEHQKQLTQVIIHSQEQERKRIGKELHDDVGNSLASLRLYLDKYMYIAAQENREVREEYKKRISAIFQKLRMISHQLSVVEIELFGLREAMFILSEHIEQSGGFTITIDESAMKIPEDLSYDTSVIIYRVFQELLTNTIKHAQATSVDISFEYLEDAAELLIHYADNGVGISSKKKLHGLGFKNIESRLQVVNGRFDMDSKKAGFSIKLFIPHKMTVTEHTNQAVSA</sequence>
<dbReference type="PROSITE" id="PS50109">
    <property type="entry name" value="HIS_KIN"/>
    <property type="match status" value="1"/>
</dbReference>
<dbReference type="InterPro" id="IPR050482">
    <property type="entry name" value="Sensor_HK_TwoCompSys"/>
</dbReference>